<dbReference type="AlphaFoldDB" id="A0A345DEJ2"/>
<accession>A0A345DEJ2</accession>
<dbReference type="Pfam" id="PF21882">
    <property type="entry name" value="Gp53-like_C"/>
    <property type="match status" value="1"/>
</dbReference>
<protein>
    <recommendedName>
        <fullName evidence="2">Putative tail fiber protein gp53-like C-terminal domain-containing protein</fullName>
    </recommendedName>
</protein>
<dbReference type="EMBL" id="CP031124">
    <property type="protein sequence ID" value="AXF86780.1"/>
    <property type="molecule type" value="Genomic_DNA"/>
</dbReference>
<organism evidence="3 4">
    <name type="scientific">Ephemeroptericola cinctiostellae</name>
    <dbReference type="NCBI Taxonomy" id="2268024"/>
    <lineage>
        <taxon>Bacteria</taxon>
        <taxon>Pseudomonadati</taxon>
        <taxon>Pseudomonadota</taxon>
        <taxon>Betaproteobacteria</taxon>
        <taxon>Burkholderiales</taxon>
        <taxon>Burkholderiaceae</taxon>
        <taxon>Ephemeroptericola</taxon>
    </lineage>
</organism>
<dbReference type="Proteomes" id="UP000252182">
    <property type="component" value="Chromosome"/>
</dbReference>
<gene>
    <name evidence="3" type="ORF">DTO96_102536</name>
</gene>
<dbReference type="KEGG" id="hyf:DTO96_102536"/>
<dbReference type="InterPro" id="IPR054075">
    <property type="entry name" value="Gp53-like_C"/>
</dbReference>
<feature type="compositionally biased region" description="Polar residues" evidence="1">
    <location>
        <begin position="1"/>
        <end position="12"/>
    </location>
</feature>
<proteinExistence type="predicted"/>
<dbReference type="Gene3D" id="2.60.40.3940">
    <property type="match status" value="1"/>
</dbReference>
<reference evidence="4" key="1">
    <citation type="submission" date="2018-07" db="EMBL/GenBank/DDBJ databases">
        <authorList>
            <person name="Kim H."/>
        </authorList>
    </citation>
    <scope>NUCLEOTIDE SEQUENCE [LARGE SCALE GENOMIC DNA]</scope>
    <source>
        <strain evidence="4">F02</strain>
    </source>
</reference>
<feature type="region of interest" description="Disordered" evidence="1">
    <location>
        <begin position="1"/>
        <end position="40"/>
    </location>
</feature>
<dbReference type="OrthoDB" id="8613813at2"/>
<sequence>MQRIKTGTNRNPATDKFGTGKHGFKTGNRSLGDPPSTPGAEWFDVVQEEIAQAIEQAGVALLPYSAGNPASYRQLFAAIKKIAWGDVNAPSSPYAPLASPEFTGTPKAPTLMPLNTSQQLVNAAYLEDALSGQTNVNIAAGGTVTLTDDQVNSPHIYVSGVPATPVTVEFPTSTKRVYWLSNTTTFDVTFKVAGSALAGMVLQAGKRKAVYITDLGVNDIYYNIAMSGTPIAPTAVDGVNTVQVATTAFVQSAIGGNLQKNVTGGTVTLTDGESSNTSLTFVGALTSALTVIVPASVRRNWIVFNSTSGAFGLTVKTAAGTGVGVAQGKRNQVYSDGTNVYDGFNDFESISLTGTPTAPTAVVGTNTTQLATTAFVTAAGGSFLPKTGVGLTGALRAVGGLVNANNTLNVGVVGAVDNDTGLSWVSDGVLATTSNGVIRERINADTSAESFFGTGNAYKLSLQTDGNVVLRNPSSTVMWDAFATVRKTDFTGSYTANSGWRKYPDASSPTGFMIEQWGKTAALGQDVTLAVTYPIPFPTAMCGSPFLVEVATATPRIDGAGVLSALNPDVNGFTLHKATDTTANAVAWRVWGY</sequence>
<evidence type="ECO:0000313" key="4">
    <source>
        <dbReference type="Proteomes" id="UP000252182"/>
    </source>
</evidence>
<keyword evidence="4" id="KW-1185">Reference proteome</keyword>
<evidence type="ECO:0000259" key="2">
    <source>
        <dbReference type="Pfam" id="PF21882"/>
    </source>
</evidence>
<dbReference type="RefSeq" id="WP_114563822.1">
    <property type="nucleotide sequence ID" value="NZ_CP031124.1"/>
</dbReference>
<evidence type="ECO:0000256" key="1">
    <source>
        <dbReference type="SAM" id="MobiDB-lite"/>
    </source>
</evidence>
<name>A0A345DEJ2_9BURK</name>
<evidence type="ECO:0000313" key="3">
    <source>
        <dbReference type="EMBL" id="AXF86780.1"/>
    </source>
</evidence>
<feature type="domain" description="Putative tail fiber protein gp53-like C-terminal" evidence="2">
    <location>
        <begin position="509"/>
        <end position="593"/>
    </location>
</feature>